<comment type="caution">
    <text evidence="2">The sequence shown here is derived from an EMBL/GenBank/DDBJ whole genome shotgun (WGS) entry which is preliminary data.</text>
</comment>
<reference evidence="2" key="1">
    <citation type="submission" date="2022-11" db="EMBL/GenBank/DDBJ databases">
        <title>Chromosomal genome sequence assembly and mating type (MAT) locus characterization of the leprose asexual lichenized fungus Lepraria neglecta (Nyl.) Erichsen.</title>
        <authorList>
            <person name="Allen J.L."/>
            <person name="Pfeffer B."/>
        </authorList>
    </citation>
    <scope>NUCLEOTIDE SEQUENCE</scope>
    <source>
        <strain evidence="2">Allen 5258</strain>
    </source>
</reference>
<name>A0AAD9ZAG7_9LECA</name>
<evidence type="ECO:0000256" key="1">
    <source>
        <dbReference type="SAM" id="MobiDB-lite"/>
    </source>
</evidence>
<evidence type="ECO:0000313" key="3">
    <source>
        <dbReference type="Proteomes" id="UP001276659"/>
    </source>
</evidence>
<keyword evidence="3" id="KW-1185">Reference proteome</keyword>
<dbReference type="AlphaFoldDB" id="A0AAD9ZAG7"/>
<evidence type="ECO:0000313" key="2">
    <source>
        <dbReference type="EMBL" id="KAK3174664.1"/>
    </source>
</evidence>
<accession>A0AAD9ZAG7</accession>
<feature type="region of interest" description="Disordered" evidence="1">
    <location>
        <begin position="246"/>
        <end position="270"/>
    </location>
</feature>
<proteinExistence type="predicted"/>
<gene>
    <name evidence="2" type="ORF">OEA41_001910</name>
</gene>
<dbReference type="Proteomes" id="UP001276659">
    <property type="component" value="Unassembled WGS sequence"/>
</dbReference>
<sequence length="464" mass="52707">MSDRHSSTASESESIRRDLPNNPQPRAASLSGVYSRPKKTVEERINRARSALGWDHYDQRSISFHLPTTLSDTAELRENAEQHVSPDLSKGPAYTNGPNRVMLNHDGEKKCLAMYITEDMVWEFNKVKKTKKILAKKMKAINTAENDSYRIKRDIEENEDNLKFEEDEEEAGRIRSELEGLYSELKKDNRRMDALRQGIRPFESNLERSKDALQNIFGEVLQNVGLLESDDTISQSQSGVEAIADGENSVAESDDSSNSKSLPPSQEELLRRTAQEDLRISWWELLNMQTRFDDRHADYKRELANYHELIAIGAIHYMRTDFDLLGIQHIQGLTAGLIAAEEKYKTAKIQAKDLGLAPIDPNQSSEFADRADDGYLKSQEVSAIVNVDHDRIKTWWYGIVDAQTAILASPGATELADVDEWDAKTIGLEDSASMVDVDRYCSKIKLWEKHCRDLREEPGEWNSG</sequence>
<feature type="region of interest" description="Disordered" evidence="1">
    <location>
        <begin position="1"/>
        <end position="41"/>
    </location>
</feature>
<protein>
    <submittedName>
        <fullName evidence="2">Uncharacterized protein</fullName>
    </submittedName>
</protein>
<organism evidence="2 3">
    <name type="scientific">Lepraria neglecta</name>
    <dbReference type="NCBI Taxonomy" id="209136"/>
    <lineage>
        <taxon>Eukaryota</taxon>
        <taxon>Fungi</taxon>
        <taxon>Dikarya</taxon>
        <taxon>Ascomycota</taxon>
        <taxon>Pezizomycotina</taxon>
        <taxon>Lecanoromycetes</taxon>
        <taxon>OSLEUM clade</taxon>
        <taxon>Lecanoromycetidae</taxon>
        <taxon>Lecanorales</taxon>
        <taxon>Lecanorineae</taxon>
        <taxon>Stereocaulaceae</taxon>
        <taxon>Lepraria</taxon>
    </lineage>
</organism>
<dbReference type="EMBL" id="JASNWA010000006">
    <property type="protein sequence ID" value="KAK3174664.1"/>
    <property type="molecule type" value="Genomic_DNA"/>
</dbReference>